<comment type="caution">
    <text evidence="2">The sequence shown here is derived from an EMBL/GenBank/DDBJ whole genome shotgun (WGS) entry which is preliminary data.</text>
</comment>
<evidence type="ECO:0000313" key="2">
    <source>
        <dbReference type="EMBL" id="NHM13610.1"/>
    </source>
</evidence>
<dbReference type="SUPFAM" id="SSF89155">
    <property type="entry name" value="TorD-like"/>
    <property type="match status" value="1"/>
</dbReference>
<sequence>MTMCEWEEGFAMEDRLTCAEDASREDARAFFENAQAFYALLSSIFYLELTEEQIDGLAASGFDYPDDGTDMARACADMRRYLARRGANARQDLAVDYARVFLAAGVYEGDTAVPFESVYTSPEGIMMQDSRDDVVRVYAKNGLVIPRDLNVPEDHLAFELEFMSRMSGRIAEAIEAEADRSAANAAAAGAGEPGAAEALAHTQLAFIDEHLLNWVPDLLSRVEAWAKLPFYPAITAMALCYIRENRALLEEFLEPAQLPAPTDAPS</sequence>
<protein>
    <submittedName>
        <fullName evidence="2">Molecular chaperone TorD</fullName>
    </submittedName>
</protein>
<dbReference type="InterPro" id="IPR020945">
    <property type="entry name" value="DMSO/NO3_reduct_chaperone"/>
</dbReference>
<dbReference type="PANTHER" id="PTHR34227">
    <property type="entry name" value="CHAPERONE PROTEIN YCDY"/>
    <property type="match status" value="1"/>
</dbReference>
<accession>A0ABX0IG70</accession>
<dbReference type="InterPro" id="IPR050289">
    <property type="entry name" value="TorD/DmsD_chaperones"/>
</dbReference>
<dbReference type="Proteomes" id="UP000636394">
    <property type="component" value="Unassembled WGS sequence"/>
</dbReference>
<dbReference type="Gene3D" id="1.10.3480.10">
    <property type="entry name" value="TorD-like"/>
    <property type="match status" value="1"/>
</dbReference>
<evidence type="ECO:0000313" key="3">
    <source>
        <dbReference type="Proteomes" id="UP000636394"/>
    </source>
</evidence>
<dbReference type="EMBL" id="WPCR01000002">
    <property type="protein sequence ID" value="NHM13610.1"/>
    <property type="molecule type" value="Genomic_DNA"/>
</dbReference>
<reference evidence="2 3" key="1">
    <citation type="submission" date="2019-11" db="EMBL/GenBank/DDBJ databases">
        <title>Eggerthellaceae novel genus isolated from the rectal contents of marmort.</title>
        <authorList>
            <person name="Zhang G."/>
        </authorList>
    </citation>
    <scope>NUCLEOTIDE SEQUENCE [LARGE SCALE GENOMIC DNA]</scope>
    <source>
        <strain evidence="3">zg-886</strain>
    </source>
</reference>
<keyword evidence="1" id="KW-0143">Chaperone</keyword>
<keyword evidence="3" id="KW-1185">Reference proteome</keyword>
<gene>
    <name evidence="2" type="ORF">GMI68_02285</name>
</gene>
<proteinExistence type="predicted"/>
<organism evidence="2 3">
    <name type="scientific">Xiamenia xianingshaonis</name>
    <dbReference type="NCBI Taxonomy" id="2682776"/>
    <lineage>
        <taxon>Bacteria</taxon>
        <taxon>Bacillati</taxon>
        <taxon>Actinomycetota</taxon>
        <taxon>Coriobacteriia</taxon>
        <taxon>Eggerthellales</taxon>
        <taxon>Eggerthellaceae</taxon>
        <taxon>Xiamenia</taxon>
    </lineage>
</organism>
<dbReference type="PANTHER" id="PTHR34227:SF11">
    <property type="entry name" value="CHAPERONE PROTEIN TORD"/>
    <property type="match status" value="1"/>
</dbReference>
<dbReference type="InterPro" id="IPR036411">
    <property type="entry name" value="TorD-like_sf"/>
</dbReference>
<dbReference type="Pfam" id="PF02613">
    <property type="entry name" value="Nitrate_red_del"/>
    <property type="match status" value="1"/>
</dbReference>
<name>A0ABX0IG70_9ACTN</name>
<evidence type="ECO:0000256" key="1">
    <source>
        <dbReference type="ARBA" id="ARBA00023186"/>
    </source>
</evidence>